<protein>
    <submittedName>
        <fullName evidence="2">Uncharacterized protein</fullName>
    </submittedName>
</protein>
<feature type="region of interest" description="Disordered" evidence="1">
    <location>
        <begin position="563"/>
        <end position="635"/>
    </location>
</feature>
<evidence type="ECO:0000313" key="3">
    <source>
        <dbReference type="Proteomes" id="UP000054097"/>
    </source>
</evidence>
<dbReference type="AlphaFoldDB" id="A0A0C2W2L2"/>
<name>A0A0C2W2L2_SERVB</name>
<feature type="compositionally biased region" description="Basic and acidic residues" evidence="1">
    <location>
        <begin position="593"/>
        <end position="607"/>
    </location>
</feature>
<dbReference type="EMBL" id="KN824412">
    <property type="protein sequence ID" value="KIM20708.1"/>
    <property type="molecule type" value="Genomic_DNA"/>
</dbReference>
<sequence length="635" mass="69711">MKMLMRDSPGAPVDYNAFRQELKQRKAEISGLGWKNPQLLRDAACEQGVLEIAMVNGKMHSVKLLVPTEKPRTRTVKSPQFEPATPAQNTLESPGPVEQQTATLLPSTQPTDSPTKSQPSQMPAANELVTASPVERGTRPPTLRILPRKPQQPVASVYAGPNSTPPNKVNSNRFAPLISIMEELAGGKSGALVGYQYVKRELKQRDPEIRSLGWKDYEQLRDVACKEGIVKIILVGGKMHSVKLLVPTEEPAIPAAKMPEPEPGLVYFALDQTILDVSGFTEEQQMYMAHLTPQMRNAYPNLDDEALTSLVVSYMFGEGKDNEVGVALQEVESLPVSPYGDIELEPPEADIAPDAPSIRHALGQSILDGSGFTEEQQTYMAHLTPQMRNAYPNLDDEALMSLVVSYMFGEGEGNEQWMEQVNEARQRIRVTLQEESLSVSPYSTSDIESEPSSHIELESSSSDVDSEPPEADTAPDVTSITHETLLATISQLVDGTNDSQVLMSDVLRLLQAQYPNADVDDLFSFVMQAEEERVVRCKQDEKGVDWISAISRKKILPIPTTAQASTTSDAADPPSSPLVLQKDAQGHSNLEAEVERKLRGDGGHLRDASYPLRPVQAAKPRPSKKGKDSKRASEM</sequence>
<evidence type="ECO:0000313" key="2">
    <source>
        <dbReference type="EMBL" id="KIM20708.1"/>
    </source>
</evidence>
<dbReference type="HOGENOM" id="CLU_430928_0_0_1"/>
<accession>A0A0C2W2L2</accession>
<feature type="compositionally biased region" description="Low complexity" evidence="1">
    <location>
        <begin position="563"/>
        <end position="572"/>
    </location>
</feature>
<feature type="region of interest" description="Disordered" evidence="1">
    <location>
        <begin position="69"/>
        <end position="169"/>
    </location>
</feature>
<feature type="region of interest" description="Disordered" evidence="1">
    <location>
        <begin position="439"/>
        <end position="476"/>
    </location>
</feature>
<reference evidence="3" key="2">
    <citation type="submission" date="2015-01" db="EMBL/GenBank/DDBJ databases">
        <title>Evolutionary Origins and Diversification of the Mycorrhizal Mutualists.</title>
        <authorList>
            <consortium name="DOE Joint Genome Institute"/>
            <consortium name="Mycorrhizal Genomics Consortium"/>
            <person name="Kohler A."/>
            <person name="Kuo A."/>
            <person name="Nagy L.G."/>
            <person name="Floudas D."/>
            <person name="Copeland A."/>
            <person name="Barry K.W."/>
            <person name="Cichocki N."/>
            <person name="Veneault-Fourrey C."/>
            <person name="LaButti K."/>
            <person name="Lindquist E.A."/>
            <person name="Lipzen A."/>
            <person name="Lundell T."/>
            <person name="Morin E."/>
            <person name="Murat C."/>
            <person name="Riley R."/>
            <person name="Ohm R."/>
            <person name="Sun H."/>
            <person name="Tunlid A."/>
            <person name="Henrissat B."/>
            <person name="Grigoriev I.V."/>
            <person name="Hibbett D.S."/>
            <person name="Martin F."/>
        </authorList>
    </citation>
    <scope>NUCLEOTIDE SEQUENCE [LARGE SCALE GENOMIC DNA]</scope>
    <source>
        <strain evidence="3">MAFF 305830</strain>
    </source>
</reference>
<reference evidence="2 3" key="1">
    <citation type="submission" date="2014-04" db="EMBL/GenBank/DDBJ databases">
        <authorList>
            <consortium name="DOE Joint Genome Institute"/>
            <person name="Kuo A."/>
            <person name="Zuccaro A."/>
            <person name="Kohler A."/>
            <person name="Nagy L.G."/>
            <person name="Floudas D."/>
            <person name="Copeland A."/>
            <person name="Barry K.W."/>
            <person name="Cichocki N."/>
            <person name="Veneault-Fourrey C."/>
            <person name="LaButti K."/>
            <person name="Lindquist E.A."/>
            <person name="Lipzen A."/>
            <person name="Lundell T."/>
            <person name="Morin E."/>
            <person name="Murat C."/>
            <person name="Sun H."/>
            <person name="Tunlid A."/>
            <person name="Henrissat B."/>
            <person name="Grigoriev I.V."/>
            <person name="Hibbett D.S."/>
            <person name="Martin F."/>
            <person name="Nordberg H.P."/>
            <person name="Cantor M.N."/>
            <person name="Hua S.X."/>
        </authorList>
    </citation>
    <scope>NUCLEOTIDE SEQUENCE [LARGE SCALE GENOMIC DNA]</scope>
    <source>
        <strain evidence="2 3">MAFF 305830</strain>
    </source>
</reference>
<feature type="compositionally biased region" description="Polar residues" evidence="1">
    <location>
        <begin position="86"/>
        <end position="123"/>
    </location>
</feature>
<feature type="compositionally biased region" description="Basic and acidic residues" evidence="1">
    <location>
        <begin position="625"/>
        <end position="635"/>
    </location>
</feature>
<gene>
    <name evidence="2" type="ORF">M408DRAFT_333839</name>
</gene>
<organism evidence="2 3">
    <name type="scientific">Serendipita vermifera MAFF 305830</name>
    <dbReference type="NCBI Taxonomy" id="933852"/>
    <lineage>
        <taxon>Eukaryota</taxon>
        <taxon>Fungi</taxon>
        <taxon>Dikarya</taxon>
        <taxon>Basidiomycota</taxon>
        <taxon>Agaricomycotina</taxon>
        <taxon>Agaricomycetes</taxon>
        <taxon>Sebacinales</taxon>
        <taxon>Serendipitaceae</taxon>
        <taxon>Serendipita</taxon>
    </lineage>
</organism>
<evidence type="ECO:0000256" key="1">
    <source>
        <dbReference type="SAM" id="MobiDB-lite"/>
    </source>
</evidence>
<proteinExistence type="predicted"/>
<dbReference type="Proteomes" id="UP000054097">
    <property type="component" value="Unassembled WGS sequence"/>
</dbReference>
<keyword evidence="3" id="KW-1185">Reference proteome</keyword>